<keyword evidence="2" id="KW-1185">Reference proteome</keyword>
<accession>A0AAD4ND00</accession>
<protein>
    <submittedName>
        <fullName evidence="1">Uncharacterized protein</fullName>
    </submittedName>
</protein>
<dbReference type="Proteomes" id="UP001201812">
    <property type="component" value="Unassembled WGS sequence"/>
</dbReference>
<comment type="caution">
    <text evidence="1">The sequence shown here is derived from an EMBL/GenBank/DDBJ whole genome shotgun (WGS) entry which is preliminary data.</text>
</comment>
<proteinExistence type="predicted"/>
<sequence>MNIVVLLSAPQRIVRQSRQHSIYVLVRGELNMYTSGRNAEERASILRTTQMDLYELLARKLTEEFRRRRLHTNPNFNSIGLTYDFREEPPGFIDFANV</sequence>
<reference evidence="1" key="1">
    <citation type="submission" date="2022-01" db="EMBL/GenBank/DDBJ databases">
        <title>Genome Sequence Resource for Two Populations of Ditylenchus destructor, the Migratory Endoparasitic Phytonematode.</title>
        <authorList>
            <person name="Zhang H."/>
            <person name="Lin R."/>
            <person name="Xie B."/>
        </authorList>
    </citation>
    <scope>NUCLEOTIDE SEQUENCE</scope>
    <source>
        <strain evidence="1">BazhouSP</strain>
    </source>
</reference>
<evidence type="ECO:0000313" key="2">
    <source>
        <dbReference type="Proteomes" id="UP001201812"/>
    </source>
</evidence>
<dbReference type="AlphaFoldDB" id="A0AAD4ND00"/>
<gene>
    <name evidence="1" type="ORF">DdX_02655</name>
</gene>
<organism evidence="1 2">
    <name type="scientific">Ditylenchus destructor</name>
    <dbReference type="NCBI Taxonomy" id="166010"/>
    <lineage>
        <taxon>Eukaryota</taxon>
        <taxon>Metazoa</taxon>
        <taxon>Ecdysozoa</taxon>
        <taxon>Nematoda</taxon>
        <taxon>Chromadorea</taxon>
        <taxon>Rhabditida</taxon>
        <taxon>Tylenchina</taxon>
        <taxon>Tylenchomorpha</taxon>
        <taxon>Sphaerularioidea</taxon>
        <taxon>Anguinidae</taxon>
        <taxon>Anguininae</taxon>
        <taxon>Ditylenchus</taxon>
    </lineage>
</organism>
<name>A0AAD4ND00_9BILA</name>
<evidence type="ECO:0000313" key="1">
    <source>
        <dbReference type="EMBL" id="KAI1725963.1"/>
    </source>
</evidence>
<dbReference type="EMBL" id="JAKKPZ010000002">
    <property type="protein sequence ID" value="KAI1725963.1"/>
    <property type="molecule type" value="Genomic_DNA"/>
</dbReference>